<name>A0ABY5ARQ9_9CYAN</name>
<dbReference type="PANTHER" id="PTHR34107">
    <property type="entry name" value="SLL0198 PROTEIN-RELATED"/>
    <property type="match status" value="1"/>
</dbReference>
<dbReference type="InterPro" id="IPR008538">
    <property type="entry name" value="Uma2"/>
</dbReference>
<keyword evidence="2" id="KW-0255">Endonuclease</keyword>
<dbReference type="Gene3D" id="3.90.1570.10">
    <property type="entry name" value="tt1808, chain A"/>
    <property type="match status" value="1"/>
</dbReference>
<gene>
    <name evidence="2" type="ORF">NEA10_02150</name>
</gene>
<accession>A0ABY5ARQ9</accession>
<dbReference type="SUPFAM" id="SSF52980">
    <property type="entry name" value="Restriction endonuclease-like"/>
    <property type="match status" value="1"/>
</dbReference>
<evidence type="ECO:0000313" key="2">
    <source>
        <dbReference type="EMBL" id="USR91553.1"/>
    </source>
</evidence>
<dbReference type="GO" id="GO:0004519">
    <property type="term" value="F:endonuclease activity"/>
    <property type="evidence" value="ECO:0007669"/>
    <property type="project" value="UniProtKB-KW"/>
</dbReference>
<organism evidence="2 3">
    <name type="scientific">Phormidium yuhuli AB48</name>
    <dbReference type="NCBI Taxonomy" id="2940671"/>
    <lineage>
        <taxon>Bacteria</taxon>
        <taxon>Bacillati</taxon>
        <taxon>Cyanobacteriota</taxon>
        <taxon>Cyanophyceae</taxon>
        <taxon>Oscillatoriophycideae</taxon>
        <taxon>Oscillatoriales</taxon>
        <taxon>Oscillatoriaceae</taxon>
        <taxon>Phormidium</taxon>
        <taxon>Phormidium yuhuli</taxon>
    </lineage>
</organism>
<feature type="domain" description="Putative restriction endonuclease" evidence="1">
    <location>
        <begin position="18"/>
        <end position="187"/>
    </location>
</feature>
<keyword evidence="3" id="KW-1185">Reference proteome</keyword>
<dbReference type="EMBL" id="CP098611">
    <property type="protein sequence ID" value="USR91553.1"/>
    <property type="molecule type" value="Genomic_DNA"/>
</dbReference>
<protein>
    <submittedName>
        <fullName evidence="2">Uma2 family endonuclease</fullName>
    </submittedName>
</protein>
<reference evidence="2" key="1">
    <citation type="submission" date="2022-06" db="EMBL/GenBank/DDBJ databases">
        <title>Genome sequence of Phormidium yuhuli AB48 isolated from an industrial photobioreactor environment.</title>
        <authorList>
            <person name="Qiu Y."/>
            <person name="Noonan A.J.C."/>
            <person name="Dofher K."/>
            <person name="Koch M."/>
            <person name="Kieft B."/>
            <person name="Lin X."/>
            <person name="Ziels R.M."/>
            <person name="Hallam S.J."/>
        </authorList>
    </citation>
    <scope>NUCLEOTIDE SEQUENCE</scope>
    <source>
        <strain evidence="2">AB48</strain>
    </source>
</reference>
<dbReference type="InterPro" id="IPR012296">
    <property type="entry name" value="Nuclease_put_TT1808"/>
</dbReference>
<evidence type="ECO:0000313" key="3">
    <source>
        <dbReference type="Proteomes" id="UP001056708"/>
    </source>
</evidence>
<dbReference type="Proteomes" id="UP001056708">
    <property type="component" value="Chromosome"/>
</dbReference>
<sequence>MLTYTLDLTPFIQLSDRQFAQLCDHHPDIKFERNARGELIIMPPTGGETGNRNASLIVKLGIWNERHQLGYLFDSSTCFKLPNGGNRSPDVAWIRRDRWEALSQGDRETFPPIAPDFVLKLKSPSDNLNDLRDKMAEYQEAGVKLGWLIDRQAQRVDIYRQGQEPEQRDRPVTLDGETILPGFQLDLNVIW</sequence>
<dbReference type="RefSeq" id="WP_252663568.1">
    <property type="nucleotide sequence ID" value="NZ_CP098611.1"/>
</dbReference>
<dbReference type="CDD" id="cd06260">
    <property type="entry name" value="DUF820-like"/>
    <property type="match status" value="1"/>
</dbReference>
<dbReference type="PANTHER" id="PTHR34107:SF6">
    <property type="entry name" value="SLR0981 PROTEIN"/>
    <property type="match status" value="1"/>
</dbReference>
<dbReference type="Pfam" id="PF05685">
    <property type="entry name" value="Uma2"/>
    <property type="match status" value="1"/>
</dbReference>
<proteinExistence type="predicted"/>
<evidence type="ECO:0000259" key="1">
    <source>
        <dbReference type="Pfam" id="PF05685"/>
    </source>
</evidence>
<keyword evidence="2" id="KW-0540">Nuclease</keyword>
<keyword evidence="2" id="KW-0378">Hydrolase</keyword>
<dbReference type="InterPro" id="IPR011335">
    <property type="entry name" value="Restrct_endonuc-II-like"/>
</dbReference>